<keyword evidence="15" id="KW-1185">Reference proteome</keyword>
<dbReference type="Gene3D" id="1.20.1560.10">
    <property type="entry name" value="ABC transporter type 1, transmembrane domain"/>
    <property type="match status" value="1"/>
</dbReference>
<dbReference type="SUPFAM" id="SSF90123">
    <property type="entry name" value="ABC transporter transmembrane region"/>
    <property type="match status" value="1"/>
</dbReference>
<dbReference type="Proteomes" id="UP000198415">
    <property type="component" value="Unassembled WGS sequence"/>
</dbReference>
<name>A0A238ZRP4_9ACTN</name>
<dbReference type="PROSITE" id="PS00211">
    <property type="entry name" value="ABC_TRANSPORTER_1"/>
    <property type="match status" value="1"/>
</dbReference>
<dbReference type="SMART" id="SM00382">
    <property type="entry name" value="AAA"/>
    <property type="match status" value="1"/>
</dbReference>
<evidence type="ECO:0000256" key="2">
    <source>
        <dbReference type="ARBA" id="ARBA00022448"/>
    </source>
</evidence>
<dbReference type="GO" id="GO:0016887">
    <property type="term" value="F:ATP hydrolysis activity"/>
    <property type="evidence" value="ECO:0007669"/>
    <property type="project" value="InterPro"/>
</dbReference>
<keyword evidence="4 11" id="KW-0812">Transmembrane</keyword>
<feature type="transmembrane region" description="Helical" evidence="11">
    <location>
        <begin position="77"/>
        <end position="104"/>
    </location>
</feature>
<keyword evidence="3" id="KW-1003">Cell membrane</keyword>
<dbReference type="OrthoDB" id="9806127at2"/>
<evidence type="ECO:0000256" key="10">
    <source>
        <dbReference type="SAM" id="MobiDB-lite"/>
    </source>
</evidence>
<dbReference type="PANTHER" id="PTHR24221">
    <property type="entry name" value="ATP-BINDING CASSETTE SUB-FAMILY B"/>
    <property type="match status" value="1"/>
</dbReference>
<evidence type="ECO:0000256" key="9">
    <source>
        <dbReference type="ARBA" id="ARBA00061644"/>
    </source>
</evidence>
<keyword evidence="7 11" id="KW-1133">Transmembrane helix</keyword>
<proteinExistence type="inferred from homology"/>
<keyword evidence="8 11" id="KW-0472">Membrane</keyword>
<feature type="transmembrane region" description="Helical" evidence="11">
    <location>
        <begin position="206"/>
        <end position="224"/>
    </location>
</feature>
<dbReference type="GO" id="GO:0140359">
    <property type="term" value="F:ABC-type transporter activity"/>
    <property type="evidence" value="ECO:0007669"/>
    <property type="project" value="InterPro"/>
</dbReference>
<dbReference type="PROSITE" id="PS50929">
    <property type="entry name" value="ABC_TM1F"/>
    <property type="match status" value="1"/>
</dbReference>
<evidence type="ECO:0000256" key="3">
    <source>
        <dbReference type="ARBA" id="ARBA00022475"/>
    </source>
</evidence>
<comment type="subcellular location">
    <subcellularLocation>
        <location evidence="1">Cell membrane</location>
        <topology evidence="1">Multi-pass membrane protein</topology>
    </subcellularLocation>
</comment>
<dbReference type="InterPro" id="IPR003439">
    <property type="entry name" value="ABC_transporter-like_ATP-bd"/>
</dbReference>
<feature type="domain" description="ABC transmembrane type-1" evidence="13">
    <location>
        <begin position="93"/>
        <end position="374"/>
    </location>
</feature>
<evidence type="ECO:0000259" key="13">
    <source>
        <dbReference type="PROSITE" id="PS50929"/>
    </source>
</evidence>
<sequence>MSMFGGGFGGPGGGPGTGPIGGMGGVGAGRRDRQQSGTPFAGIPPELAAGVARLESSEPAEAAPRDQFRQQPDPRKLTLWSLLANRPAVLTTAAIAVLVEALLLQAGPLLVQIGIDHGIVARNVPVLVAAAVAFVAAVGFTAVASGVRIRQSGRLAAYATRDLRVRVFSHLQRLSLDFYTREKAGVTMTRMTSDVEALQQLLQDGFAQFLIQGLTMIVVTAVLVHYDAELAAITLLLVLPPLAGLSIWFRNAADQGYNRQRDAIAALFSHLSESLYGVRVITAHNQRRRSVVAHREVVGAYRDANDHTGRINAVYGPGSSVIGLLGLAALLGIGGRKVLHGELTIGELTAFVLYLNAFFQPVQQLVQLYTNYQQARAALGKLRGLLGTAAGVPEKVDALELPPASGGIELREVFFGYEPDRPVLRDVTLRIAPGETIACVGPTGAGKSTLAKLVARLYDPDRGAVLIDGHDLREVTLDSLHRQVGVVPQEPFLFAGTLRDNIAFARPDASDDEVGTAVDAVGLRDLVDRSPDGLDTILHERGQSVSSGERQLIALARVFVAAPRVVVLDEATSSLDLRSELRVEAAVQQLLEGRTAILVAHRLSTARRADRVIVVDDGGILEAGTHDELITAGGRYAAMYSTWESHATHG</sequence>
<dbReference type="Gene3D" id="3.40.50.300">
    <property type="entry name" value="P-loop containing nucleotide triphosphate hydrolases"/>
    <property type="match status" value="1"/>
</dbReference>
<protein>
    <submittedName>
        <fullName evidence="14">ATP-binding cassette, subfamily B</fullName>
    </submittedName>
</protein>
<organism evidence="14 15">
    <name type="scientific">Actinoplanes regularis</name>
    <dbReference type="NCBI Taxonomy" id="52697"/>
    <lineage>
        <taxon>Bacteria</taxon>
        <taxon>Bacillati</taxon>
        <taxon>Actinomycetota</taxon>
        <taxon>Actinomycetes</taxon>
        <taxon>Micromonosporales</taxon>
        <taxon>Micromonosporaceae</taxon>
        <taxon>Actinoplanes</taxon>
    </lineage>
</organism>
<evidence type="ECO:0000256" key="8">
    <source>
        <dbReference type="ARBA" id="ARBA00023136"/>
    </source>
</evidence>
<accession>A0A238ZRP4</accession>
<evidence type="ECO:0000313" key="14">
    <source>
        <dbReference type="EMBL" id="SNR85812.1"/>
    </source>
</evidence>
<evidence type="ECO:0000313" key="15">
    <source>
        <dbReference type="Proteomes" id="UP000198415"/>
    </source>
</evidence>
<dbReference type="EMBL" id="FZNR01000006">
    <property type="protein sequence ID" value="SNR85812.1"/>
    <property type="molecule type" value="Genomic_DNA"/>
</dbReference>
<dbReference type="InterPro" id="IPR003593">
    <property type="entry name" value="AAA+_ATPase"/>
</dbReference>
<evidence type="ECO:0000256" key="5">
    <source>
        <dbReference type="ARBA" id="ARBA00022741"/>
    </source>
</evidence>
<dbReference type="GO" id="GO:0005886">
    <property type="term" value="C:plasma membrane"/>
    <property type="evidence" value="ECO:0007669"/>
    <property type="project" value="UniProtKB-SubCell"/>
</dbReference>
<gene>
    <name evidence="14" type="ORF">SAMN06264365_106242</name>
</gene>
<dbReference type="InterPro" id="IPR011527">
    <property type="entry name" value="ABC1_TM_dom"/>
</dbReference>
<dbReference type="SUPFAM" id="SSF52540">
    <property type="entry name" value="P-loop containing nucleoside triphosphate hydrolases"/>
    <property type="match status" value="1"/>
</dbReference>
<dbReference type="InterPro" id="IPR039421">
    <property type="entry name" value="Type_1_exporter"/>
</dbReference>
<dbReference type="PANTHER" id="PTHR24221:SF654">
    <property type="entry name" value="ATP-BINDING CASSETTE SUB-FAMILY B MEMBER 6"/>
    <property type="match status" value="1"/>
</dbReference>
<evidence type="ECO:0000256" key="6">
    <source>
        <dbReference type="ARBA" id="ARBA00022840"/>
    </source>
</evidence>
<feature type="transmembrane region" description="Helical" evidence="11">
    <location>
        <begin position="230"/>
        <end position="249"/>
    </location>
</feature>
<dbReference type="Pfam" id="PF00005">
    <property type="entry name" value="ABC_tran"/>
    <property type="match status" value="1"/>
</dbReference>
<dbReference type="GO" id="GO:0005524">
    <property type="term" value="F:ATP binding"/>
    <property type="evidence" value="ECO:0007669"/>
    <property type="project" value="UniProtKB-KW"/>
</dbReference>
<dbReference type="RefSeq" id="WP_089294441.1">
    <property type="nucleotide sequence ID" value="NZ_BOMU01000089.1"/>
</dbReference>
<dbReference type="PROSITE" id="PS50893">
    <property type="entry name" value="ABC_TRANSPORTER_2"/>
    <property type="match status" value="1"/>
</dbReference>
<dbReference type="InterPro" id="IPR027417">
    <property type="entry name" value="P-loop_NTPase"/>
</dbReference>
<comment type="similarity">
    <text evidence="9">Belongs to the ABC transporter superfamily. Lipid exporter (TC 3.A.1.106) family.</text>
</comment>
<evidence type="ECO:0000259" key="12">
    <source>
        <dbReference type="PROSITE" id="PS50893"/>
    </source>
</evidence>
<evidence type="ECO:0000256" key="11">
    <source>
        <dbReference type="SAM" id="Phobius"/>
    </source>
</evidence>
<evidence type="ECO:0000256" key="4">
    <source>
        <dbReference type="ARBA" id="ARBA00022692"/>
    </source>
</evidence>
<feature type="transmembrane region" description="Helical" evidence="11">
    <location>
        <begin position="124"/>
        <end position="144"/>
    </location>
</feature>
<dbReference type="InterPro" id="IPR036640">
    <property type="entry name" value="ABC1_TM_sf"/>
</dbReference>
<dbReference type="CDD" id="cd18546">
    <property type="entry name" value="ABC_6TM_Rv0194_D2_like"/>
    <property type="match status" value="1"/>
</dbReference>
<keyword evidence="2" id="KW-0813">Transport</keyword>
<evidence type="ECO:0000256" key="7">
    <source>
        <dbReference type="ARBA" id="ARBA00022989"/>
    </source>
</evidence>
<dbReference type="InterPro" id="IPR017871">
    <property type="entry name" value="ABC_transporter-like_CS"/>
</dbReference>
<feature type="domain" description="ABC transporter" evidence="12">
    <location>
        <begin position="408"/>
        <end position="642"/>
    </location>
</feature>
<feature type="region of interest" description="Disordered" evidence="10">
    <location>
        <begin position="1"/>
        <end position="44"/>
    </location>
</feature>
<keyword evidence="6 14" id="KW-0067">ATP-binding</keyword>
<keyword evidence="5" id="KW-0547">Nucleotide-binding</keyword>
<feature type="compositionally biased region" description="Gly residues" evidence="10">
    <location>
        <begin position="1"/>
        <end position="28"/>
    </location>
</feature>
<dbReference type="GO" id="GO:0034040">
    <property type="term" value="F:ATPase-coupled lipid transmembrane transporter activity"/>
    <property type="evidence" value="ECO:0007669"/>
    <property type="project" value="TreeGrafter"/>
</dbReference>
<dbReference type="Pfam" id="PF00664">
    <property type="entry name" value="ABC_membrane"/>
    <property type="match status" value="1"/>
</dbReference>
<reference evidence="14 15" key="1">
    <citation type="submission" date="2017-06" db="EMBL/GenBank/DDBJ databases">
        <authorList>
            <person name="Kim H.J."/>
            <person name="Triplett B.A."/>
        </authorList>
    </citation>
    <scope>NUCLEOTIDE SEQUENCE [LARGE SCALE GENOMIC DNA]</scope>
    <source>
        <strain evidence="14 15">DSM 43151</strain>
    </source>
</reference>
<dbReference type="FunFam" id="3.40.50.300:FF:000299">
    <property type="entry name" value="ABC transporter ATP-binding protein/permease"/>
    <property type="match status" value="1"/>
</dbReference>
<evidence type="ECO:0000256" key="1">
    <source>
        <dbReference type="ARBA" id="ARBA00004651"/>
    </source>
</evidence>
<dbReference type="AlphaFoldDB" id="A0A238ZRP4"/>